<evidence type="ECO:0000256" key="11">
    <source>
        <dbReference type="PROSITE-ProRule" id="PRU00742"/>
    </source>
</evidence>
<evidence type="ECO:0000313" key="14">
    <source>
        <dbReference type="EMBL" id="CZF81814.1"/>
    </source>
</evidence>
<dbReference type="CDD" id="cd09989">
    <property type="entry name" value="Arginase"/>
    <property type="match status" value="1"/>
</dbReference>
<dbReference type="InterPro" id="IPR014033">
    <property type="entry name" value="Arginase"/>
</dbReference>
<dbReference type="UniPathway" id="UPA00158">
    <property type="reaction ID" value="UER00270"/>
</dbReference>
<dbReference type="Pfam" id="PF00491">
    <property type="entry name" value="Arginase"/>
    <property type="match status" value="1"/>
</dbReference>
<dbReference type="GO" id="GO:0030145">
    <property type="term" value="F:manganese ion binding"/>
    <property type="evidence" value="ECO:0007669"/>
    <property type="project" value="TreeGrafter"/>
</dbReference>
<feature type="binding site" evidence="10">
    <location>
        <position position="238"/>
    </location>
    <ligand>
        <name>Mn(2+)</name>
        <dbReference type="ChEBI" id="CHEBI:29035"/>
        <label>1</label>
    </ligand>
</feature>
<dbReference type="GO" id="GO:0006525">
    <property type="term" value="P:arginine metabolic process"/>
    <property type="evidence" value="ECO:0007669"/>
    <property type="project" value="UniProtKB-KW"/>
</dbReference>
<evidence type="ECO:0000313" key="15">
    <source>
        <dbReference type="Proteomes" id="UP000071641"/>
    </source>
</evidence>
<dbReference type="PANTHER" id="PTHR43782">
    <property type="entry name" value="ARGINASE"/>
    <property type="match status" value="1"/>
</dbReference>
<dbReference type="GO" id="GO:0000050">
    <property type="term" value="P:urea cycle"/>
    <property type="evidence" value="ECO:0007669"/>
    <property type="project" value="UniProtKB-UniPathway"/>
</dbReference>
<evidence type="ECO:0000256" key="12">
    <source>
        <dbReference type="RuleBase" id="RU003684"/>
    </source>
</evidence>
<keyword evidence="7 10" id="KW-0464">Manganese</keyword>
<dbReference type="GO" id="GO:0005737">
    <property type="term" value="C:cytoplasm"/>
    <property type="evidence" value="ECO:0007669"/>
    <property type="project" value="TreeGrafter"/>
</dbReference>
<dbReference type="Gene3D" id="3.40.800.10">
    <property type="entry name" value="Ureohydrolase domain"/>
    <property type="match status" value="1"/>
</dbReference>
<keyword evidence="5 10" id="KW-0479">Metal-binding</keyword>
<evidence type="ECO:0000256" key="6">
    <source>
        <dbReference type="ARBA" id="ARBA00022801"/>
    </source>
</evidence>
<evidence type="ECO:0000256" key="9">
    <source>
        <dbReference type="NCBIfam" id="TIGR01229"/>
    </source>
</evidence>
<gene>
    <name evidence="14" type="primary">rocF</name>
    <name evidence="14" type="ORF">GCE9029_02844</name>
</gene>
<comment type="similarity">
    <text evidence="11 12">Belongs to the arginase family.</text>
</comment>
<dbReference type="PRINTS" id="PR00116">
    <property type="entry name" value="ARGINASE"/>
</dbReference>
<dbReference type="PROSITE" id="PS51409">
    <property type="entry name" value="ARGINASE_2"/>
    <property type="match status" value="1"/>
</dbReference>
<keyword evidence="6 12" id="KW-0378">Hydrolase</keyword>
<feature type="binding site" evidence="10">
    <location>
        <position position="105"/>
    </location>
    <ligand>
        <name>Mn(2+)</name>
        <dbReference type="ChEBI" id="CHEBI:29035"/>
        <label>1</label>
    </ligand>
</feature>
<comment type="cofactor">
    <cofactor evidence="10 13">
        <name>Mn(2+)</name>
        <dbReference type="ChEBI" id="CHEBI:29035"/>
    </cofactor>
    <text evidence="10 13">Binds 2 manganese ions per subunit.</text>
</comment>
<dbReference type="PROSITE" id="PS01053">
    <property type="entry name" value="ARGINASE_1"/>
    <property type="match status" value="1"/>
</dbReference>
<comment type="catalytic activity">
    <reaction evidence="8 13">
        <text>L-arginine + H2O = urea + L-ornithine</text>
        <dbReference type="Rhea" id="RHEA:20569"/>
        <dbReference type="ChEBI" id="CHEBI:15377"/>
        <dbReference type="ChEBI" id="CHEBI:16199"/>
        <dbReference type="ChEBI" id="CHEBI:32682"/>
        <dbReference type="ChEBI" id="CHEBI:46911"/>
        <dbReference type="EC" id="3.5.3.1"/>
    </reaction>
</comment>
<comment type="pathway">
    <text evidence="1">Nitrogen metabolism; urea cycle; L-ornithine and urea from L-arginine: step 1/1.</text>
</comment>
<feature type="binding site" evidence="10">
    <location>
        <position position="136"/>
    </location>
    <ligand>
        <name>Mn(2+)</name>
        <dbReference type="ChEBI" id="CHEBI:29035"/>
        <label>1</label>
    </ligand>
</feature>
<dbReference type="EC" id="3.5.3.1" evidence="2 9"/>
<dbReference type="OrthoDB" id="9789727at2"/>
<evidence type="ECO:0000256" key="2">
    <source>
        <dbReference type="ARBA" id="ARBA00012168"/>
    </source>
</evidence>
<dbReference type="PANTHER" id="PTHR43782:SF3">
    <property type="entry name" value="ARGINASE"/>
    <property type="match status" value="1"/>
</dbReference>
<evidence type="ECO:0000256" key="13">
    <source>
        <dbReference type="RuleBase" id="RU361159"/>
    </source>
</evidence>
<dbReference type="InterPro" id="IPR020855">
    <property type="entry name" value="Ureohydrolase_Mn_BS"/>
</dbReference>
<dbReference type="SUPFAM" id="SSF52768">
    <property type="entry name" value="Arginase/deacetylase"/>
    <property type="match status" value="1"/>
</dbReference>
<feature type="binding site" evidence="10">
    <location>
        <position position="132"/>
    </location>
    <ligand>
        <name>Mn(2+)</name>
        <dbReference type="ChEBI" id="CHEBI:29035"/>
        <label>1</label>
    </ligand>
</feature>
<evidence type="ECO:0000256" key="10">
    <source>
        <dbReference type="PIRSR" id="PIRSR036979-1"/>
    </source>
</evidence>
<reference evidence="15" key="1">
    <citation type="submission" date="2016-02" db="EMBL/GenBank/DDBJ databases">
        <authorList>
            <person name="Rodrigo-Torres Lidia"/>
            <person name="Arahal R.David."/>
        </authorList>
    </citation>
    <scope>NUCLEOTIDE SEQUENCE [LARGE SCALE GENOMIC DNA]</scope>
    <source>
        <strain evidence="15">CECT 9029</strain>
    </source>
</reference>
<dbReference type="RefSeq" id="WP_062663991.1">
    <property type="nucleotide sequence ID" value="NZ_FIZX01000002.1"/>
</dbReference>
<evidence type="ECO:0000256" key="3">
    <source>
        <dbReference type="ARBA" id="ARBA00018123"/>
    </source>
</evidence>
<dbReference type="PIRSF" id="PIRSF036979">
    <property type="entry name" value="Arginase"/>
    <property type="match status" value="1"/>
</dbReference>
<dbReference type="AlphaFoldDB" id="A0A128F5Z3"/>
<evidence type="ECO:0000256" key="8">
    <source>
        <dbReference type="ARBA" id="ARBA00047391"/>
    </source>
</evidence>
<evidence type="ECO:0000256" key="5">
    <source>
        <dbReference type="ARBA" id="ARBA00022723"/>
    </source>
</evidence>
<dbReference type="FunFam" id="3.40.800.10:FF:000012">
    <property type="entry name" value="Arginase"/>
    <property type="match status" value="1"/>
</dbReference>
<feature type="binding site" evidence="10">
    <location>
        <position position="236"/>
    </location>
    <ligand>
        <name>Mn(2+)</name>
        <dbReference type="ChEBI" id="CHEBI:29035"/>
        <label>1</label>
    </ligand>
</feature>
<dbReference type="STRING" id="1796497.GCE9029_02844"/>
<dbReference type="InterPro" id="IPR023696">
    <property type="entry name" value="Ureohydrolase_dom_sf"/>
</dbReference>
<dbReference type="InterPro" id="IPR006035">
    <property type="entry name" value="Ureohydrolase"/>
</dbReference>
<proteinExistence type="inferred from homology"/>
<organism evidence="14 15">
    <name type="scientific">Grimontia celer</name>
    <dbReference type="NCBI Taxonomy" id="1796497"/>
    <lineage>
        <taxon>Bacteria</taxon>
        <taxon>Pseudomonadati</taxon>
        <taxon>Pseudomonadota</taxon>
        <taxon>Gammaproteobacteria</taxon>
        <taxon>Vibrionales</taxon>
        <taxon>Vibrionaceae</taxon>
        <taxon>Grimontia</taxon>
    </lineage>
</organism>
<feature type="binding site" evidence="10">
    <location>
        <position position="134"/>
    </location>
    <ligand>
        <name>Mn(2+)</name>
        <dbReference type="ChEBI" id="CHEBI:29035"/>
        <label>1</label>
    </ligand>
</feature>
<evidence type="ECO:0000256" key="7">
    <source>
        <dbReference type="ARBA" id="ARBA00023211"/>
    </source>
</evidence>
<evidence type="ECO:0000256" key="1">
    <source>
        <dbReference type="ARBA" id="ARBA00005098"/>
    </source>
</evidence>
<dbReference type="Proteomes" id="UP000071641">
    <property type="component" value="Unassembled WGS sequence"/>
</dbReference>
<dbReference type="EMBL" id="FIZX01000002">
    <property type="protein sequence ID" value="CZF81814.1"/>
    <property type="molecule type" value="Genomic_DNA"/>
</dbReference>
<dbReference type="GO" id="GO:0004053">
    <property type="term" value="F:arginase activity"/>
    <property type="evidence" value="ECO:0007669"/>
    <property type="project" value="UniProtKB-UniRule"/>
</dbReference>
<keyword evidence="4 13" id="KW-0056">Arginine metabolism</keyword>
<protein>
    <recommendedName>
        <fullName evidence="3 9">Arginase</fullName>
        <ecNumber evidence="2 9">3.5.3.1</ecNumber>
    </recommendedName>
</protein>
<keyword evidence="15" id="KW-1185">Reference proteome</keyword>
<accession>A0A128F5Z3</accession>
<dbReference type="NCBIfam" id="TIGR01229">
    <property type="entry name" value="rocF_arginase"/>
    <property type="match status" value="1"/>
</dbReference>
<evidence type="ECO:0000256" key="4">
    <source>
        <dbReference type="ARBA" id="ARBA00022503"/>
    </source>
</evidence>
<sequence>MKENGQTKSIQIIGVPVDLGASRRGTDGGVSAVRIAGLGEKLTKMGYTVTDEVDVAVPSKESRPKETTGNMRFRSEILQVCQDLAVVTKEALNKGNLPLIIGGDHSLAIGSISGIADYFQEKGGELGLVWFDAHADMNIPGISPSGNIHGMPLSHLLGYGDKEFTGILSVNPKIKPENVVLVGVRDIDEKEKELIKQSGIKVYSMRDIDELGMSRVSDEILEIVTKGTVGFHVSFDVDGCDPEVMPGSGTLVPGGVTYREAHLLLEKCAETGLMTSMDLVELNPFLDKGNISAERAVSLVLSAFGQSVL</sequence>
<name>A0A128F5Z3_9GAMM</name>